<reference evidence="3 4" key="1">
    <citation type="submission" date="2016-04" db="EMBL/GenBank/DDBJ databases">
        <title>Complete Genome Sequence of Halotalea alkalilenta IHB B 13600.</title>
        <authorList>
            <person name="Swarnkar M.K."/>
            <person name="Sharma A."/>
            <person name="Kaushal K."/>
            <person name="Soni R."/>
            <person name="Rana S."/>
            <person name="Singh A.K."/>
            <person name="Gulati A."/>
        </authorList>
    </citation>
    <scope>NUCLEOTIDE SEQUENCE [LARGE SCALE GENOMIC DNA]</scope>
    <source>
        <strain evidence="3 4">IHB B 13600</strain>
    </source>
</reference>
<dbReference type="InterPro" id="IPR016477">
    <property type="entry name" value="Fructo-/Ketosamine-3-kinase"/>
</dbReference>
<gene>
    <name evidence="3" type="ORF">A5892_05455</name>
</gene>
<accession>A0A172YJW9</accession>
<keyword evidence="2" id="KW-0808">Transferase</keyword>
<comment type="similarity">
    <text evidence="1 2">Belongs to the fructosamine kinase family.</text>
</comment>
<dbReference type="KEGG" id="haa:A5892_05455"/>
<proteinExistence type="inferred from homology"/>
<evidence type="ECO:0000256" key="2">
    <source>
        <dbReference type="PIRNR" id="PIRNR006221"/>
    </source>
</evidence>
<organism evidence="3 4">
    <name type="scientific">Halotalea alkalilenta</name>
    <dbReference type="NCBI Taxonomy" id="376489"/>
    <lineage>
        <taxon>Bacteria</taxon>
        <taxon>Pseudomonadati</taxon>
        <taxon>Pseudomonadota</taxon>
        <taxon>Gammaproteobacteria</taxon>
        <taxon>Oceanospirillales</taxon>
        <taxon>Halomonadaceae</taxon>
        <taxon>Halotalea</taxon>
    </lineage>
</organism>
<keyword evidence="2 3" id="KW-0418">Kinase</keyword>
<dbReference type="PANTHER" id="PTHR12149">
    <property type="entry name" value="FRUCTOSAMINE 3 KINASE-RELATED PROTEIN"/>
    <property type="match status" value="1"/>
</dbReference>
<dbReference type="Gene3D" id="3.30.200.20">
    <property type="entry name" value="Phosphorylase Kinase, domain 1"/>
    <property type="match status" value="1"/>
</dbReference>
<dbReference type="PIRSF" id="PIRSF006221">
    <property type="entry name" value="Ketosamine-3-kinase"/>
    <property type="match status" value="1"/>
</dbReference>
<dbReference type="InterPro" id="IPR011009">
    <property type="entry name" value="Kinase-like_dom_sf"/>
</dbReference>
<dbReference type="STRING" id="376489.A5892_05455"/>
<evidence type="ECO:0000256" key="1">
    <source>
        <dbReference type="ARBA" id="ARBA00009460"/>
    </source>
</evidence>
<dbReference type="Proteomes" id="UP000077875">
    <property type="component" value="Chromosome"/>
</dbReference>
<evidence type="ECO:0000313" key="3">
    <source>
        <dbReference type="EMBL" id="ANF59509.1"/>
    </source>
</evidence>
<evidence type="ECO:0000313" key="4">
    <source>
        <dbReference type="Proteomes" id="UP000077875"/>
    </source>
</evidence>
<dbReference type="EMBL" id="CP015243">
    <property type="protein sequence ID" value="ANF59509.1"/>
    <property type="molecule type" value="Genomic_DNA"/>
</dbReference>
<dbReference type="Gene3D" id="1.20.1270.240">
    <property type="match status" value="1"/>
</dbReference>
<protein>
    <submittedName>
        <fullName evidence="3">Fructosamine kinase</fullName>
    </submittedName>
</protein>
<dbReference type="SUPFAM" id="SSF56112">
    <property type="entry name" value="Protein kinase-like (PK-like)"/>
    <property type="match status" value="1"/>
</dbReference>
<dbReference type="GO" id="GO:0016301">
    <property type="term" value="F:kinase activity"/>
    <property type="evidence" value="ECO:0007669"/>
    <property type="project" value="UniProtKB-UniRule"/>
</dbReference>
<dbReference type="Gene3D" id="1.10.510.10">
    <property type="entry name" value="Transferase(Phosphotransferase) domain 1"/>
    <property type="match status" value="1"/>
</dbReference>
<sequence>MTPFTKSAAGAPPTLFATEAAGLAWLAEAGGAEVVEVLDAAPDRLSLARLDISAATAASAEAFGRALLVTHRAGAPAFGAPPPQAPGPHGFIGPTAAPLPMRYGNWLAWGAFFAEARITPYLRLAQDAGAIDHPGSEMIERLAARLAAGEFDDDEAPCRLHGDLWSGNLLWCRQGCVMIDPAAHGGHFLDDLAMLALFGAPMLERIHGAYAEAAELDSGWRQRLALHQLYPLLVHAVLFGGGYAARAVKIAKRFG</sequence>
<keyword evidence="4" id="KW-1185">Reference proteome</keyword>
<dbReference type="AlphaFoldDB" id="A0A172YJW9"/>
<name>A0A172YJW9_9GAMM</name>
<dbReference type="PANTHER" id="PTHR12149:SF8">
    <property type="entry name" value="PROTEIN-RIBULOSAMINE 3-KINASE"/>
    <property type="match status" value="1"/>
</dbReference>
<dbReference type="Pfam" id="PF03881">
    <property type="entry name" value="Fructosamin_kin"/>
    <property type="match status" value="1"/>
</dbReference>